<keyword evidence="1 5" id="KW-0245">EGF-like domain</keyword>
<evidence type="ECO:0000259" key="7">
    <source>
        <dbReference type="PROSITE" id="PS50026"/>
    </source>
</evidence>
<feature type="region of interest" description="Disordered" evidence="6">
    <location>
        <begin position="1432"/>
        <end position="1460"/>
    </location>
</feature>
<comment type="caution">
    <text evidence="5">Lacks conserved residue(s) required for the propagation of feature annotation.</text>
</comment>
<dbReference type="GO" id="GO:0005509">
    <property type="term" value="F:calcium ion binding"/>
    <property type="evidence" value="ECO:0007669"/>
    <property type="project" value="InterPro"/>
</dbReference>
<feature type="compositionally biased region" description="Polar residues" evidence="6">
    <location>
        <begin position="1187"/>
        <end position="1198"/>
    </location>
</feature>
<feature type="compositionally biased region" description="Low complexity" evidence="6">
    <location>
        <begin position="2103"/>
        <end position="2116"/>
    </location>
</feature>
<dbReference type="InterPro" id="IPR050751">
    <property type="entry name" value="ECM_structural_protein"/>
</dbReference>
<feature type="non-terminal residue" evidence="9">
    <location>
        <position position="1"/>
    </location>
</feature>
<feature type="region of interest" description="Disordered" evidence="6">
    <location>
        <begin position="1846"/>
        <end position="1881"/>
    </location>
</feature>
<feature type="compositionally biased region" description="Basic and acidic residues" evidence="6">
    <location>
        <begin position="362"/>
        <end position="371"/>
    </location>
</feature>
<feature type="domain" description="Chitin-binding type-2" evidence="8">
    <location>
        <begin position="2277"/>
        <end position="2344"/>
    </location>
</feature>
<evidence type="ECO:0000256" key="6">
    <source>
        <dbReference type="SAM" id="MobiDB-lite"/>
    </source>
</evidence>
<dbReference type="GO" id="GO:0005576">
    <property type="term" value="C:extracellular region"/>
    <property type="evidence" value="ECO:0007669"/>
    <property type="project" value="InterPro"/>
</dbReference>
<dbReference type="SMART" id="SM00494">
    <property type="entry name" value="ChtBD2"/>
    <property type="match status" value="1"/>
</dbReference>
<dbReference type="FunFam" id="2.10.25.10:FF:000555">
    <property type="entry name" value="Dumpy, isoform I"/>
    <property type="match status" value="1"/>
</dbReference>
<feature type="compositionally biased region" description="Polar residues" evidence="6">
    <location>
        <begin position="1846"/>
        <end position="1861"/>
    </location>
</feature>
<evidence type="ECO:0000256" key="3">
    <source>
        <dbReference type="ARBA" id="ARBA00022737"/>
    </source>
</evidence>
<feature type="compositionally biased region" description="Polar residues" evidence="6">
    <location>
        <begin position="635"/>
        <end position="655"/>
    </location>
</feature>
<dbReference type="InterPro" id="IPR002557">
    <property type="entry name" value="Chitin-bd_dom"/>
</dbReference>
<feature type="region of interest" description="Disordered" evidence="6">
    <location>
        <begin position="2100"/>
        <end position="2124"/>
    </location>
</feature>
<feature type="region of interest" description="Disordered" evidence="6">
    <location>
        <begin position="787"/>
        <end position="807"/>
    </location>
</feature>
<feature type="compositionally biased region" description="Basic and acidic residues" evidence="6">
    <location>
        <begin position="1434"/>
        <end position="1459"/>
    </location>
</feature>
<feature type="compositionally biased region" description="Low complexity" evidence="6">
    <location>
        <begin position="1995"/>
        <end position="2005"/>
    </location>
</feature>
<feature type="region of interest" description="Disordered" evidence="6">
    <location>
        <begin position="1098"/>
        <end position="1127"/>
    </location>
</feature>
<feature type="region of interest" description="Disordered" evidence="6">
    <location>
        <begin position="352"/>
        <end position="375"/>
    </location>
</feature>
<feature type="compositionally biased region" description="Polar residues" evidence="6">
    <location>
        <begin position="162"/>
        <end position="171"/>
    </location>
</feature>
<dbReference type="PROSITE" id="PS50026">
    <property type="entry name" value="EGF_3"/>
    <property type="match status" value="1"/>
</dbReference>
<dbReference type="SUPFAM" id="SSF57625">
    <property type="entry name" value="Invertebrate chitin-binding proteins"/>
    <property type="match status" value="1"/>
</dbReference>
<feature type="compositionally biased region" description="Low complexity" evidence="6">
    <location>
        <begin position="667"/>
        <end position="676"/>
    </location>
</feature>
<feature type="region of interest" description="Disordered" evidence="6">
    <location>
        <begin position="712"/>
        <end position="744"/>
    </location>
</feature>
<evidence type="ECO:0000256" key="2">
    <source>
        <dbReference type="ARBA" id="ARBA00022729"/>
    </source>
</evidence>
<feature type="compositionally biased region" description="Polar residues" evidence="6">
    <location>
        <begin position="274"/>
        <end position="284"/>
    </location>
</feature>
<feature type="compositionally biased region" description="Basic and acidic residues" evidence="6">
    <location>
        <begin position="521"/>
        <end position="532"/>
    </location>
</feature>
<feature type="region of interest" description="Disordered" evidence="6">
    <location>
        <begin position="1153"/>
        <end position="1198"/>
    </location>
</feature>
<feature type="compositionally biased region" description="Basic and acidic residues" evidence="6">
    <location>
        <begin position="1174"/>
        <end position="1186"/>
    </location>
</feature>
<feature type="compositionally biased region" description="Basic and acidic residues" evidence="6">
    <location>
        <begin position="1545"/>
        <end position="1558"/>
    </location>
</feature>
<dbReference type="InterPro" id="IPR000742">
    <property type="entry name" value="EGF"/>
</dbReference>
<organism evidence="9 10">
    <name type="scientific">Tigriopus californicus</name>
    <name type="common">Marine copepod</name>
    <dbReference type="NCBI Taxonomy" id="6832"/>
    <lineage>
        <taxon>Eukaryota</taxon>
        <taxon>Metazoa</taxon>
        <taxon>Ecdysozoa</taxon>
        <taxon>Arthropoda</taxon>
        <taxon>Crustacea</taxon>
        <taxon>Multicrustacea</taxon>
        <taxon>Hexanauplia</taxon>
        <taxon>Copepoda</taxon>
        <taxon>Harpacticoida</taxon>
        <taxon>Harpacticidae</taxon>
        <taxon>Tigriopus</taxon>
    </lineage>
</organism>
<dbReference type="InterPro" id="IPR000152">
    <property type="entry name" value="EGF-type_Asp/Asn_hydroxyl_site"/>
</dbReference>
<name>A0A553PI69_TIGCA</name>
<feature type="compositionally biased region" description="Low complexity" evidence="6">
    <location>
        <begin position="2024"/>
        <end position="2043"/>
    </location>
</feature>
<dbReference type="PROSITE" id="PS50940">
    <property type="entry name" value="CHIT_BIND_II"/>
    <property type="match status" value="1"/>
</dbReference>
<dbReference type="GO" id="GO:0008061">
    <property type="term" value="F:chitin binding"/>
    <property type="evidence" value="ECO:0007669"/>
    <property type="project" value="InterPro"/>
</dbReference>
<dbReference type="InterPro" id="IPR018097">
    <property type="entry name" value="EGF_Ca-bd_CS"/>
</dbReference>
<dbReference type="Gene3D" id="2.170.140.10">
    <property type="entry name" value="Chitin binding domain"/>
    <property type="match status" value="1"/>
</dbReference>
<accession>A0A553PI69</accession>
<dbReference type="InterPro" id="IPR001881">
    <property type="entry name" value="EGF-like_Ca-bd_dom"/>
</dbReference>
<feature type="region of interest" description="Disordered" evidence="6">
    <location>
        <begin position="1712"/>
        <end position="1735"/>
    </location>
</feature>
<dbReference type="PANTHER" id="PTHR24034:SF209">
    <property type="entry name" value="EGF-LIKE DOMAIN-CONTAINING PROTEIN"/>
    <property type="match status" value="1"/>
</dbReference>
<dbReference type="STRING" id="6832.A0A553PI69"/>
<keyword evidence="4" id="KW-1015">Disulfide bond</keyword>
<feature type="region of interest" description="Disordered" evidence="6">
    <location>
        <begin position="1385"/>
        <end position="1409"/>
    </location>
</feature>
<dbReference type="EMBL" id="VCGU01000004">
    <property type="protein sequence ID" value="TRY77381.1"/>
    <property type="molecule type" value="Genomic_DNA"/>
</dbReference>
<evidence type="ECO:0000256" key="4">
    <source>
        <dbReference type="ARBA" id="ARBA00023157"/>
    </source>
</evidence>
<comment type="caution">
    <text evidence="9">The sequence shown here is derived from an EMBL/GenBank/DDBJ whole genome shotgun (WGS) entry which is preliminary data.</text>
</comment>
<evidence type="ECO:0000259" key="8">
    <source>
        <dbReference type="PROSITE" id="PS50940"/>
    </source>
</evidence>
<feature type="region of interest" description="Disordered" evidence="6">
    <location>
        <begin position="1517"/>
        <end position="1600"/>
    </location>
</feature>
<feature type="region of interest" description="Disordered" evidence="6">
    <location>
        <begin position="414"/>
        <end position="556"/>
    </location>
</feature>
<feature type="compositionally biased region" description="Basic and acidic residues" evidence="6">
    <location>
        <begin position="1004"/>
        <end position="1013"/>
    </location>
</feature>
<feature type="compositionally biased region" description="Low complexity" evidence="6">
    <location>
        <begin position="1533"/>
        <end position="1544"/>
    </location>
</feature>
<dbReference type="Pfam" id="PF12947">
    <property type="entry name" value="EGF_3"/>
    <property type="match status" value="1"/>
</dbReference>
<dbReference type="InterPro" id="IPR036508">
    <property type="entry name" value="Chitin-bd_dom_sf"/>
</dbReference>
<feature type="compositionally biased region" description="Low complexity" evidence="6">
    <location>
        <begin position="721"/>
        <end position="730"/>
    </location>
</feature>
<dbReference type="Gene3D" id="2.10.25.10">
    <property type="entry name" value="Laminin"/>
    <property type="match status" value="1"/>
</dbReference>
<feature type="compositionally biased region" description="Basic and acidic residues" evidence="6">
    <location>
        <begin position="257"/>
        <end position="266"/>
    </location>
</feature>
<feature type="compositionally biased region" description="Polar residues" evidence="6">
    <location>
        <begin position="1712"/>
        <end position="1728"/>
    </location>
</feature>
<evidence type="ECO:0000313" key="9">
    <source>
        <dbReference type="EMBL" id="TRY77381.1"/>
    </source>
</evidence>
<gene>
    <name evidence="9" type="ORF">TCAL_07911</name>
</gene>
<feature type="region of interest" description="Disordered" evidence="6">
    <location>
        <begin position="627"/>
        <end position="698"/>
    </location>
</feature>
<dbReference type="PANTHER" id="PTHR24034">
    <property type="entry name" value="EGF-LIKE DOMAIN-CONTAINING PROTEIN"/>
    <property type="match status" value="1"/>
</dbReference>
<feature type="compositionally biased region" description="Basic and acidic residues" evidence="6">
    <location>
        <begin position="980"/>
        <end position="992"/>
    </location>
</feature>
<dbReference type="InterPro" id="IPR024731">
    <property type="entry name" value="NELL2-like_EGF"/>
</dbReference>
<feature type="region of interest" description="Disordered" evidence="6">
    <location>
        <begin position="972"/>
        <end position="1014"/>
    </location>
</feature>
<evidence type="ECO:0000256" key="1">
    <source>
        <dbReference type="ARBA" id="ARBA00022536"/>
    </source>
</evidence>
<feature type="compositionally biased region" description="Polar residues" evidence="6">
    <location>
        <begin position="455"/>
        <end position="469"/>
    </location>
</feature>
<keyword evidence="3" id="KW-0677">Repeat</keyword>
<feature type="compositionally biased region" description="Polar residues" evidence="6">
    <location>
        <begin position="483"/>
        <end position="493"/>
    </location>
</feature>
<feature type="region of interest" description="Disordered" evidence="6">
    <location>
        <begin position="162"/>
        <end position="204"/>
    </location>
</feature>
<keyword evidence="10" id="KW-1185">Reference proteome</keyword>
<dbReference type="Proteomes" id="UP000318571">
    <property type="component" value="Chromosome 5"/>
</dbReference>
<feature type="compositionally biased region" description="Polar residues" evidence="6">
    <location>
        <begin position="1562"/>
        <end position="1572"/>
    </location>
</feature>
<dbReference type="SUPFAM" id="SSF57196">
    <property type="entry name" value="EGF/Laminin"/>
    <property type="match status" value="1"/>
</dbReference>
<keyword evidence="2" id="KW-0732">Signal</keyword>
<protein>
    <recommendedName>
        <fullName evidence="11">EGF-like domain-containing protein</fullName>
    </recommendedName>
</protein>
<feature type="domain" description="EGF-like" evidence="7">
    <location>
        <begin position="116"/>
        <end position="154"/>
    </location>
</feature>
<dbReference type="SMART" id="SM00179">
    <property type="entry name" value="EGF_CA"/>
    <property type="match status" value="1"/>
</dbReference>
<evidence type="ECO:0000313" key="10">
    <source>
        <dbReference type="Proteomes" id="UP000318571"/>
    </source>
</evidence>
<evidence type="ECO:0008006" key="11">
    <source>
        <dbReference type="Google" id="ProtNLM"/>
    </source>
</evidence>
<dbReference type="PROSITE" id="PS00022">
    <property type="entry name" value="EGF_1"/>
    <property type="match status" value="1"/>
</dbReference>
<dbReference type="SMART" id="SM00181">
    <property type="entry name" value="EGF"/>
    <property type="match status" value="2"/>
</dbReference>
<reference evidence="9 10" key="1">
    <citation type="journal article" date="2018" name="Nat. Ecol. Evol.">
        <title>Genomic signatures of mitonuclear coevolution across populations of Tigriopus californicus.</title>
        <authorList>
            <person name="Barreto F.S."/>
            <person name="Watson E.T."/>
            <person name="Lima T.G."/>
            <person name="Willett C.S."/>
            <person name="Edmands S."/>
            <person name="Li W."/>
            <person name="Burton R.S."/>
        </authorList>
    </citation>
    <scope>NUCLEOTIDE SEQUENCE [LARGE SCALE GENOMIC DNA]</scope>
    <source>
        <strain evidence="9 10">San Diego</strain>
    </source>
</reference>
<dbReference type="PROSITE" id="PS01186">
    <property type="entry name" value="EGF_2"/>
    <property type="match status" value="2"/>
</dbReference>
<dbReference type="PROSITE" id="PS00010">
    <property type="entry name" value="ASX_HYDROXYL"/>
    <property type="match status" value="1"/>
</dbReference>
<proteinExistence type="predicted"/>
<dbReference type="Pfam" id="PF01607">
    <property type="entry name" value="CBM_14"/>
    <property type="match status" value="1"/>
</dbReference>
<feature type="region of interest" description="Disordered" evidence="6">
    <location>
        <begin position="1991"/>
        <end position="2059"/>
    </location>
</feature>
<feature type="compositionally biased region" description="Acidic residues" evidence="6">
    <location>
        <begin position="1585"/>
        <end position="1600"/>
    </location>
</feature>
<sequence length="2422" mass="265379">IIVRSQNLLYRNQPGRQIDLTGALPTSEVFWLNFEEGYFACQMNTSEKFLKLFQLSRLCDGVDDCFMGSDELRDEHKCSEGCGSTCQFGVCITTKTNGDRCLCNEGFGGEGCDIADTNECRYKPCSMFAECTNTLGSFQCKCLPGYQGDGFHCESIPVNNDTSSDASSGVSDQFGDQDDDNSNVIGGGVGGLFAPAKDGSSNQNEVVNDTLSEISKPVAPSHVPGNTSADQHDDVPSSVKEGGESHGLSANQQPSNRGEDSEKSEDAIVFPTGNLPSSEGNQVRTDTKEDGNHDGGSSLAGDVREDPIVVGFDPNTFEPIFSPKEEPAASTKGPFIDLGLDDPIKALSEILRDKTFGPSEGPDQRTPEKSDSPITINYDLDYEYPELGLSPSSPRTSDQPITILYDLDYDYRENSLDPDFVPETTEEQSSLESSNETIANDQSLPDFIAPEQMSDEPTNTQHPIGQQPMNILPNERKKERVPSVSNSALDFTLNSNNNESEDISNEDALIQPSGPALLPDLSRERPTTEKDTQSSAGESDEISQESLIPETTPKIISDPIRETFQEMVAQDNILKPSTTGPNQEIEETLSTLENTSPEISKSDTDTEFVQNEMKSNPDVDFRTTLVPDHARNRPTEIQSTLDNIMSSTSKPSNRSGPPLNQKEIEAFSSESSFSGSDVAPFDGNNPIPNIGTKATPKENLVPVEEVVFIPEHAGEKPTEVSSSKGSSRVSTMPPFFPDNIQDDNLDQSSTMVLQDDEPGQSQAIDPSTTSGIKQRLNSVKDTIAVGSPDETNLFQGPISKPNLIPDHTKDKPTELVEDVKDSGALNASSNEDAIIEFGDSLSSNEKPTLLPEHALHKPTEFVPSNVHSPVKTFTHDMIKNPGQEPMLIPDHAKGRPTTLFSNGSPTNSFLPSGLEDHLKSNQVSSNEHFIPEHARDKPTEFAIGEIGSPVTENSQSIQDNLNQEQVLLPKEPTTFVPDESSSKTKIGSEDPLKANPENGQEYLIPDHDKDKPTELVPNDANAPVLVTETSHDIQMGSDQEQILIPEHAKENAPIIGPHSFEPPEVLAPQEPMLIPNHEGQEPTKGISKAEIKTDLMTESPDGSAIPPWVSDPSENEPFGGINTPNQPGFSLRPFKPSLVPDHAQERPVEIVSAEVPSTINPQGRPVSNFVPSPDLRKPDVIGEKPTDMSSNNQDQKSPNVNLFEFLASSTPFSRTDEDFPNDEQSNSGNSVTLLYDLDYELDPSDQIQDQFETTSSVLRPAEEAPTSSNPVKVMFQTNNGDKNNQIPHLSIDVDPTLGLVRTTTVASIDQTGVTPEQEEPSENQRATTSRPFEVKFSLPDVQLPYPPSDSNVDISPQFDTNVQISDDNMGNVGLSTDAKAITLTNQGDDSLGIQDETSEPPTRAQLPDQNLLKNPFDPFPIPNLELGVDFDGNGSKEFETKHHSPKVDQGEIRNEGRESFEEDLEVQIPINNYPQFEVDLIRGRVKEATTTTQSQFNGINPRFPLKVHDTLEEHLGVPIPSRTDGLFKDTPPQKTSSDTSSHSGQDSKVKYPLQEHFETSVPHESSNSPTERVQTDSEKSSSNPEMDDLEPFEAQSEELDETNGSQSILDVLQPCSIGYSNCGSGKPIDQDVDQVCQKQFNQCAISRLNTAQTLESDIRNQLINSFQSSPDLLQCILTHQACIVPNKKMCMANFQHCALNALNGISRLTTPSSVAKQAPQPTTPTSTIREGVPQGPTKLDQAAIEELMGTLQQNFTICIQSHTVCLDNGISHAICQHSFKECSLAILVDSKLNETSLFELEEQVEETQDQPLATELYQCIRNFMMCQMSNQNRYCMRDYQKCSLSAMPQKSTSSPRPTTRLPNVPPRRARPSQIHSNPRPIEPALRSPGGFILGPSHGLSHSPPPYIDPSTGILIHSPQFRTPVVPNLGPECQQMGITADFGSFGGRPAQSVADCTWDFFGCTRRRGVWPANKPCCQARFDACCSHVMGTPNGPSHSQSTSRPSSIGQGSNNGGYPPIQEVHTTTRQPTTTTPRPTTTTRTTTVASTSQRPGFDRDGNPVRMIDCIWTYNGCVKRRQKPDSQCKSEFNACSMIAMGMVPQEASSSTTTTTTTTTTTKKPIQDIDLAELPEFLKPPTDSDTNQKPPRPIQDIDLPSNQEVLEFQPGSQDSFQHNDLALNHPEGFGSNEFLSCLLRLHDCEENGITNCRNVQRCKNEGPIFSPIESEGGEQVGSFEPGSGPTDTPDDCKMSFHNCGLTKTENDCRREFSKCSGGSQPDYEICADVAEHPQNYLVPHPEDCTKFYSCQSLGIGKGWIAHLMDCPETTGFDDQLRICNFIRVLPRCQKGESRAFQPYQFLRTFHAKQTRTENILDQYEPQVGYYSTNNVTYSAQSHGGTLNKSPCLLGIVLSFMVVFASKSLSHML</sequence>
<dbReference type="CDD" id="cd00054">
    <property type="entry name" value="EGF_CA"/>
    <property type="match status" value="1"/>
</dbReference>
<feature type="region of interest" description="Disordered" evidence="6">
    <location>
        <begin position="1307"/>
        <end position="1334"/>
    </location>
</feature>
<feature type="compositionally biased region" description="Low complexity" evidence="6">
    <location>
        <begin position="427"/>
        <end position="437"/>
    </location>
</feature>
<evidence type="ECO:0000256" key="5">
    <source>
        <dbReference type="PROSITE-ProRule" id="PRU00076"/>
    </source>
</evidence>
<dbReference type="PROSITE" id="PS01187">
    <property type="entry name" value="EGF_CA"/>
    <property type="match status" value="1"/>
</dbReference>
<feature type="region of interest" description="Disordered" evidence="6">
    <location>
        <begin position="216"/>
        <end position="302"/>
    </location>
</feature>